<keyword evidence="11" id="KW-0482">Metalloprotease</keyword>
<sequence length="864" mass="95596">MPGTNLTAQEAEHRSRAVTVDTYDIALDLRAAADSATFRSVTEIRFDCADPDAPVFLDLRAPAVREVVVNGLALATDRVFRDSRIELSHLVAGRNEVRVVADCAYTNTGEGLHRFTDPVDGSVYLYSQFEVADARRVFACFDQPDLKAQFRFTVSAPADWTVVSNSAVVTVDGSQQDGAVWSFGQTPRLSTYVVSLVAGPYHAVRAEHRRGDRTIPLGLYCRRSLAEHLDPDEIFAVTRQGFDWFEERFGHPYPFEKYDQIFVPGFNAGAMENAAAVTFHEKYVFRSRATEAAHRKRAATILHELSHMWFGDLVTMAWWSDLWLNESFATYSSFACQALGPDPRWADAWTTFANHQKAKAYRQDQLPSTHPVVAEIRDLDDVLVNFDGITYAKGASVLKQLVAHVGMDAFFEGVRAYFAAHAYGNTRLRDLLRALEEASGRDLGIWSKQWLETAGINVLRPEIETDADGIITAFRIRQEAQDLPPGVPGKATLRPHRIAVGCYTLDGANGELRRTHRTELDVAAAAYTDVRDMVGRRRPDVVLLNDDDLSYAKVRFDDASLLALTRHLGSFADPLPRALCWAAAWDMTRDGELATRDYLSLVLSAIGSESDIGVVESLHRQVLHALKHFTDPAERVRLTAGWADAALERLRAAEPGSDHQLVWLRAFVTAARTDGHLDLLAALLDGAAPVRGLAVDTEVRWAIVVRLAAAGRLGEDGVAAEQRRDPTPAGECHAATARACLPDADAKAAAWAAVVDRGDLPNQLQRAVIAGFAETLDPALLAPYTDRYFEAVLDVWETRSHEMAKQIVLGLYPAADGRTALDTAEAWLERHRAAPPALRRLILEQYDDARRALRAQATDRARRG</sequence>
<reference evidence="16 17" key="1">
    <citation type="submission" date="2023-09" db="EMBL/GenBank/DDBJ databases">
        <title>The genome sequence of Streptomyces anthocyanicus.</title>
        <authorList>
            <person name="Mo P."/>
        </authorList>
    </citation>
    <scope>NUCLEOTIDE SEQUENCE [LARGE SCALE GENOMIC DNA]</scope>
    <source>
        <strain evidence="16 17">JCM 4387</strain>
    </source>
</reference>
<comment type="catalytic activity">
    <reaction evidence="1">
        <text>Release of an N-terminal amino acid, Xaa-|-Yaa- from a peptide, amide or arylamide. Xaa is preferably Ala, but may be most amino acids including Pro (slow action). When a terminal hydrophobic residue is followed by a prolyl residue, the two may be released as an intact Xaa-Pro dipeptide.</text>
        <dbReference type="EC" id="3.4.11.2"/>
    </reaction>
</comment>
<dbReference type="Proteomes" id="UP001249394">
    <property type="component" value="Chromosome"/>
</dbReference>
<evidence type="ECO:0000256" key="12">
    <source>
        <dbReference type="NCBIfam" id="TIGR02412"/>
    </source>
</evidence>
<evidence type="ECO:0000256" key="9">
    <source>
        <dbReference type="ARBA" id="ARBA00022801"/>
    </source>
</evidence>
<keyword evidence="9 16" id="KW-0378">Hydrolase</keyword>
<feature type="domain" description="ERAP1-like C-terminal" evidence="14">
    <location>
        <begin position="542"/>
        <end position="851"/>
    </location>
</feature>
<evidence type="ECO:0000259" key="15">
    <source>
        <dbReference type="Pfam" id="PF17900"/>
    </source>
</evidence>
<dbReference type="Gene3D" id="1.10.390.10">
    <property type="entry name" value="Neutral Protease Domain 2"/>
    <property type="match status" value="1"/>
</dbReference>
<dbReference type="InterPro" id="IPR024571">
    <property type="entry name" value="ERAP1-like_C_dom"/>
</dbReference>
<organism evidence="16 17">
    <name type="scientific">Streptomyces violaceus</name>
    <name type="common">Streptomyces venezuelae</name>
    <dbReference type="NCBI Taxonomy" id="1936"/>
    <lineage>
        <taxon>Bacteria</taxon>
        <taxon>Bacillati</taxon>
        <taxon>Actinomycetota</taxon>
        <taxon>Actinomycetes</taxon>
        <taxon>Kitasatosporales</taxon>
        <taxon>Streptomycetaceae</taxon>
        <taxon>Streptomyces</taxon>
    </lineage>
</organism>
<evidence type="ECO:0000256" key="7">
    <source>
        <dbReference type="ARBA" id="ARBA00022670"/>
    </source>
</evidence>
<dbReference type="SUPFAM" id="SSF55486">
    <property type="entry name" value="Metalloproteases ('zincins'), catalytic domain"/>
    <property type="match status" value="1"/>
</dbReference>
<gene>
    <name evidence="16" type="primary">pepN</name>
    <name evidence="16" type="ORF">RI060_20835</name>
</gene>
<evidence type="ECO:0000313" key="17">
    <source>
        <dbReference type="Proteomes" id="UP001249394"/>
    </source>
</evidence>
<dbReference type="CDD" id="cd09602">
    <property type="entry name" value="M1_APN"/>
    <property type="match status" value="1"/>
</dbReference>
<keyword evidence="7" id="KW-0645">Protease</keyword>
<protein>
    <recommendedName>
        <fullName evidence="5 12">Aminopeptidase N</fullName>
        <ecNumber evidence="4 12">3.4.11.2</ecNumber>
    </recommendedName>
</protein>
<dbReference type="Gene3D" id="2.60.40.1730">
    <property type="entry name" value="tricorn interacting facor f3 domain"/>
    <property type="match status" value="1"/>
</dbReference>
<dbReference type="InterPro" id="IPR050344">
    <property type="entry name" value="Peptidase_M1_aminopeptidases"/>
</dbReference>
<dbReference type="InterPro" id="IPR012778">
    <property type="entry name" value="Pept_M1_aminopeptidase"/>
</dbReference>
<keyword evidence="8" id="KW-0479">Metal-binding</keyword>
<evidence type="ECO:0000256" key="2">
    <source>
        <dbReference type="ARBA" id="ARBA00001947"/>
    </source>
</evidence>
<evidence type="ECO:0000256" key="10">
    <source>
        <dbReference type="ARBA" id="ARBA00022833"/>
    </source>
</evidence>
<dbReference type="PANTHER" id="PTHR11533:SF174">
    <property type="entry name" value="PUROMYCIN-SENSITIVE AMINOPEPTIDASE-RELATED"/>
    <property type="match status" value="1"/>
</dbReference>
<keyword evidence="6 16" id="KW-0031">Aminopeptidase</keyword>
<evidence type="ECO:0000259" key="13">
    <source>
        <dbReference type="Pfam" id="PF01433"/>
    </source>
</evidence>
<dbReference type="InterPro" id="IPR014782">
    <property type="entry name" value="Peptidase_M1_dom"/>
</dbReference>
<evidence type="ECO:0000256" key="5">
    <source>
        <dbReference type="ARBA" id="ARBA00015611"/>
    </source>
</evidence>
<evidence type="ECO:0000256" key="11">
    <source>
        <dbReference type="ARBA" id="ARBA00023049"/>
    </source>
</evidence>
<dbReference type="EC" id="3.4.11.2" evidence="4 12"/>
<feature type="domain" description="Aminopeptidase N-like N-terminal" evidence="15">
    <location>
        <begin position="23"/>
        <end position="193"/>
    </location>
</feature>
<dbReference type="SUPFAM" id="SSF63737">
    <property type="entry name" value="Leukotriene A4 hydrolase N-terminal domain"/>
    <property type="match status" value="1"/>
</dbReference>
<dbReference type="InterPro" id="IPR027268">
    <property type="entry name" value="Peptidase_M4/M1_CTD_sf"/>
</dbReference>
<keyword evidence="10" id="KW-0862">Zinc</keyword>
<feature type="domain" description="Peptidase M1 membrane alanine aminopeptidase" evidence="13">
    <location>
        <begin position="237"/>
        <end position="450"/>
    </location>
</feature>
<accession>A0ABY9UBI3</accession>
<dbReference type="PANTHER" id="PTHR11533">
    <property type="entry name" value="PROTEASE M1 ZINC METALLOPROTEASE"/>
    <property type="match status" value="1"/>
</dbReference>
<evidence type="ECO:0000256" key="3">
    <source>
        <dbReference type="ARBA" id="ARBA00010136"/>
    </source>
</evidence>
<evidence type="ECO:0000313" key="16">
    <source>
        <dbReference type="EMBL" id="WND19647.1"/>
    </source>
</evidence>
<dbReference type="GO" id="GO:0016285">
    <property type="term" value="F:alanyl aminopeptidase activity"/>
    <property type="evidence" value="ECO:0007669"/>
    <property type="project" value="UniProtKB-EC"/>
</dbReference>
<dbReference type="Pfam" id="PF17900">
    <property type="entry name" value="Peptidase_M1_N"/>
    <property type="match status" value="1"/>
</dbReference>
<dbReference type="EMBL" id="CP134213">
    <property type="protein sequence ID" value="WND19647.1"/>
    <property type="molecule type" value="Genomic_DNA"/>
</dbReference>
<dbReference type="Pfam" id="PF01433">
    <property type="entry name" value="Peptidase_M1"/>
    <property type="match status" value="1"/>
</dbReference>
<name>A0ABY9UBI3_STRVL</name>
<comment type="cofactor">
    <cofactor evidence="2">
        <name>Zn(2+)</name>
        <dbReference type="ChEBI" id="CHEBI:29105"/>
    </cofactor>
</comment>
<dbReference type="InterPro" id="IPR001930">
    <property type="entry name" value="Peptidase_M1"/>
</dbReference>
<evidence type="ECO:0000256" key="4">
    <source>
        <dbReference type="ARBA" id="ARBA00012564"/>
    </source>
</evidence>
<dbReference type="Pfam" id="PF11838">
    <property type="entry name" value="ERAP1_C"/>
    <property type="match status" value="1"/>
</dbReference>
<dbReference type="PRINTS" id="PR00756">
    <property type="entry name" value="ALADIPTASE"/>
</dbReference>
<dbReference type="NCBIfam" id="TIGR02412">
    <property type="entry name" value="pepN_strep_liv"/>
    <property type="match status" value="1"/>
</dbReference>
<evidence type="ECO:0000256" key="1">
    <source>
        <dbReference type="ARBA" id="ARBA00000098"/>
    </source>
</evidence>
<evidence type="ECO:0000259" key="14">
    <source>
        <dbReference type="Pfam" id="PF11838"/>
    </source>
</evidence>
<dbReference type="InterPro" id="IPR042097">
    <property type="entry name" value="Aminopeptidase_N-like_N_sf"/>
</dbReference>
<dbReference type="InterPro" id="IPR045357">
    <property type="entry name" value="Aminopeptidase_N-like_N"/>
</dbReference>
<evidence type="ECO:0000256" key="6">
    <source>
        <dbReference type="ARBA" id="ARBA00022438"/>
    </source>
</evidence>
<evidence type="ECO:0000256" key="8">
    <source>
        <dbReference type="ARBA" id="ARBA00022723"/>
    </source>
</evidence>
<keyword evidence="17" id="KW-1185">Reference proteome</keyword>
<comment type="similarity">
    <text evidence="3">Belongs to the peptidase M1 family.</text>
</comment>
<proteinExistence type="inferred from homology"/>